<reference evidence="2" key="1">
    <citation type="journal article" date="2019" name="Environ. Microbiol.">
        <title>Fungal ecological strategies reflected in gene transcription - a case study of two litter decomposers.</title>
        <authorList>
            <person name="Barbi F."/>
            <person name="Kohler A."/>
            <person name="Barry K."/>
            <person name="Baskaran P."/>
            <person name="Daum C."/>
            <person name="Fauchery L."/>
            <person name="Ihrmark K."/>
            <person name="Kuo A."/>
            <person name="LaButti K."/>
            <person name="Lipzen A."/>
            <person name="Morin E."/>
            <person name="Grigoriev I.V."/>
            <person name="Henrissat B."/>
            <person name="Lindahl B."/>
            <person name="Martin F."/>
        </authorList>
    </citation>
    <scope>NUCLEOTIDE SEQUENCE</scope>
    <source>
        <strain evidence="2">JB14</strain>
    </source>
</reference>
<evidence type="ECO:0000313" key="2">
    <source>
        <dbReference type="EMBL" id="KAE9393425.1"/>
    </source>
</evidence>
<keyword evidence="3" id="KW-1185">Reference proteome</keyword>
<sequence>MALCLDISIREHSSHVTVWNNEMNQAFKDLHRPVLVVSLAPQDMESGCSPLYPAQKAGAVHPFICLQPSPKSTAVNCSPFNIEGGSDAVFSVSKTVPFPIISDLRHFYSVFTPEPRSVNLVGVYGLTVYIRPRRISSQPTQMWRRTTLMVVPDMKDATSVKEATPHGPLKNLIFLVIFQDWPVQDMYTNTKIRTMSTKCPLATRDSSDAENKEDAKSGASP</sequence>
<dbReference type="AlphaFoldDB" id="A0A6A4H897"/>
<dbReference type="Proteomes" id="UP000799118">
    <property type="component" value="Unassembled WGS sequence"/>
</dbReference>
<protein>
    <submittedName>
        <fullName evidence="2">Uncharacterized protein</fullName>
    </submittedName>
</protein>
<dbReference type="EMBL" id="ML769572">
    <property type="protein sequence ID" value="KAE9393425.1"/>
    <property type="molecule type" value="Genomic_DNA"/>
</dbReference>
<feature type="region of interest" description="Disordered" evidence="1">
    <location>
        <begin position="202"/>
        <end position="221"/>
    </location>
</feature>
<evidence type="ECO:0000256" key="1">
    <source>
        <dbReference type="SAM" id="MobiDB-lite"/>
    </source>
</evidence>
<accession>A0A6A4H897</accession>
<feature type="compositionally biased region" description="Basic and acidic residues" evidence="1">
    <location>
        <begin position="205"/>
        <end position="221"/>
    </location>
</feature>
<name>A0A6A4H897_9AGAR</name>
<gene>
    <name evidence="2" type="ORF">BT96DRAFT_978941</name>
</gene>
<organism evidence="2 3">
    <name type="scientific">Gymnopus androsaceus JB14</name>
    <dbReference type="NCBI Taxonomy" id="1447944"/>
    <lineage>
        <taxon>Eukaryota</taxon>
        <taxon>Fungi</taxon>
        <taxon>Dikarya</taxon>
        <taxon>Basidiomycota</taxon>
        <taxon>Agaricomycotina</taxon>
        <taxon>Agaricomycetes</taxon>
        <taxon>Agaricomycetidae</taxon>
        <taxon>Agaricales</taxon>
        <taxon>Marasmiineae</taxon>
        <taxon>Omphalotaceae</taxon>
        <taxon>Gymnopus</taxon>
    </lineage>
</organism>
<evidence type="ECO:0000313" key="3">
    <source>
        <dbReference type="Proteomes" id="UP000799118"/>
    </source>
</evidence>
<proteinExistence type="predicted"/>